<reference evidence="2" key="2">
    <citation type="submission" date="2009-10" db="EMBL/GenBank/DDBJ databases">
        <authorList>
            <person name="Bowatte S."/>
        </authorList>
    </citation>
    <scope>NUCLEOTIDE SEQUENCE</scope>
</reference>
<feature type="non-terminal residue" evidence="2">
    <location>
        <position position="1"/>
    </location>
</feature>
<keyword evidence="2" id="KW-0503">Monooxygenase</keyword>
<organism evidence="2">
    <name type="scientific">uncultured ammonia-oxidizing bacterium</name>
    <dbReference type="NCBI Taxonomy" id="933470"/>
    <lineage>
        <taxon>Bacteria</taxon>
        <taxon>environmental samples</taxon>
    </lineage>
</organism>
<sequence length="171" mass="17803">AVGGDVVLHGDSAAGAFDVVESGAVELAKVPPDAEHEHGDEGGEEGRDDGGVSAKGAQGALFDQPYVFRRAGAYIQEAGVVSQGEQYAFGYQRQVGGAEDVSQGEQYAFGYQRQVGGAEDGPVARVEQQAEWAAAYQCGDHPVTGEQHDGVHDEGARYHGGGKDEVDGVVR</sequence>
<accession>C9K6W0</accession>
<reference evidence="2" key="1">
    <citation type="submission" date="2009-10" db="EMBL/GenBank/DDBJ databases">
        <title>Ammonia oxidizing bacteria and archaea grow under contrasting nitrogen environments.</title>
        <authorList>
            <person name="Di H.J."/>
            <person name="Cameron K.C."/>
            <person name="Shen J.P."/>
            <person name="Winefield C.S."/>
            <person name="O'Callaghan M.O."/>
            <person name="He J.Z."/>
        </authorList>
    </citation>
    <scope>NUCLEOTIDE SEQUENCE</scope>
</reference>
<feature type="region of interest" description="Disordered" evidence="1">
    <location>
        <begin position="144"/>
        <end position="171"/>
    </location>
</feature>
<dbReference type="AlphaFoldDB" id="C9K6W0"/>
<dbReference type="GO" id="GO:0004497">
    <property type="term" value="F:monooxygenase activity"/>
    <property type="evidence" value="ECO:0007669"/>
    <property type="project" value="UniProtKB-KW"/>
</dbReference>
<protein>
    <submittedName>
        <fullName evidence="2">Ammonia monooxygenase subunit A</fullName>
    </submittedName>
</protein>
<evidence type="ECO:0000256" key="1">
    <source>
        <dbReference type="SAM" id="MobiDB-lite"/>
    </source>
</evidence>
<evidence type="ECO:0000313" key="2">
    <source>
        <dbReference type="EMBL" id="BAI44350.1"/>
    </source>
</evidence>
<name>C9K6W0_9BACT</name>
<feature type="region of interest" description="Disordered" evidence="1">
    <location>
        <begin position="29"/>
        <end position="56"/>
    </location>
</feature>
<feature type="non-terminal residue" evidence="2">
    <location>
        <position position="171"/>
    </location>
</feature>
<gene>
    <name evidence="2" type="primary">amoA</name>
</gene>
<feature type="compositionally biased region" description="Basic and acidic residues" evidence="1">
    <location>
        <begin position="146"/>
        <end position="171"/>
    </location>
</feature>
<proteinExistence type="predicted"/>
<dbReference type="EMBL" id="AB524513">
    <property type="protein sequence ID" value="BAI44350.1"/>
    <property type="molecule type" value="Genomic_DNA"/>
</dbReference>
<keyword evidence="2" id="KW-0560">Oxidoreductase</keyword>
<feature type="compositionally biased region" description="Basic and acidic residues" evidence="1">
    <location>
        <begin position="32"/>
        <end position="50"/>
    </location>
</feature>